<dbReference type="CDD" id="cd07377">
    <property type="entry name" value="WHTH_GntR"/>
    <property type="match status" value="1"/>
</dbReference>
<dbReference type="Proteomes" id="UP001156691">
    <property type="component" value="Unassembled WGS sequence"/>
</dbReference>
<feature type="domain" description="HTH gntR-type" evidence="4">
    <location>
        <begin position="1"/>
        <end position="55"/>
    </location>
</feature>
<proteinExistence type="predicted"/>
<evidence type="ECO:0000256" key="1">
    <source>
        <dbReference type="ARBA" id="ARBA00023015"/>
    </source>
</evidence>
<dbReference type="Pfam" id="PF07729">
    <property type="entry name" value="FCD"/>
    <property type="match status" value="1"/>
</dbReference>
<dbReference type="Gene3D" id="1.10.10.10">
    <property type="entry name" value="Winged helix-like DNA-binding domain superfamily/Winged helix DNA-binding domain"/>
    <property type="match status" value="1"/>
</dbReference>
<keyword evidence="6" id="KW-1185">Reference proteome</keyword>
<evidence type="ECO:0000259" key="4">
    <source>
        <dbReference type="PROSITE" id="PS50949"/>
    </source>
</evidence>
<dbReference type="SUPFAM" id="SSF46785">
    <property type="entry name" value="Winged helix' DNA-binding domain"/>
    <property type="match status" value="1"/>
</dbReference>
<evidence type="ECO:0000313" key="6">
    <source>
        <dbReference type="Proteomes" id="UP001156691"/>
    </source>
</evidence>
<dbReference type="InterPro" id="IPR000524">
    <property type="entry name" value="Tscrpt_reg_HTH_GntR"/>
</dbReference>
<dbReference type="EMBL" id="BSNS01000024">
    <property type="protein sequence ID" value="GLQ57655.1"/>
    <property type="molecule type" value="Genomic_DNA"/>
</dbReference>
<dbReference type="InterPro" id="IPR008920">
    <property type="entry name" value="TF_FadR/GntR_C"/>
</dbReference>
<dbReference type="PROSITE" id="PS50949">
    <property type="entry name" value="HTH_GNTR"/>
    <property type="match status" value="1"/>
</dbReference>
<comment type="caution">
    <text evidence="5">The sequence shown here is derived from an EMBL/GenBank/DDBJ whole genome shotgun (WGS) entry which is preliminary data.</text>
</comment>
<dbReference type="Pfam" id="PF00392">
    <property type="entry name" value="GntR"/>
    <property type="match status" value="1"/>
</dbReference>
<dbReference type="PANTHER" id="PTHR43537:SF50">
    <property type="entry name" value="TRANSCRIPTIONAL REGULATORY PROTEIN"/>
    <property type="match status" value="1"/>
</dbReference>
<protein>
    <recommendedName>
        <fullName evidence="4">HTH gntR-type domain-containing protein</fullName>
    </recommendedName>
</protein>
<dbReference type="InterPro" id="IPR036388">
    <property type="entry name" value="WH-like_DNA-bd_sf"/>
</dbReference>
<gene>
    <name evidence="5" type="ORF">GCM10010862_49140</name>
</gene>
<keyword evidence="3" id="KW-0804">Transcription</keyword>
<dbReference type="SMART" id="SM00345">
    <property type="entry name" value="HTH_GNTR"/>
    <property type="match status" value="1"/>
</dbReference>
<evidence type="ECO:0000256" key="3">
    <source>
        <dbReference type="ARBA" id="ARBA00023163"/>
    </source>
</evidence>
<dbReference type="SMART" id="SM00895">
    <property type="entry name" value="FCD"/>
    <property type="match status" value="1"/>
</dbReference>
<reference evidence="6" key="1">
    <citation type="journal article" date="2019" name="Int. J. Syst. Evol. Microbiol.">
        <title>The Global Catalogue of Microorganisms (GCM) 10K type strain sequencing project: providing services to taxonomists for standard genome sequencing and annotation.</title>
        <authorList>
            <consortium name="The Broad Institute Genomics Platform"/>
            <consortium name="The Broad Institute Genome Sequencing Center for Infectious Disease"/>
            <person name="Wu L."/>
            <person name="Ma J."/>
        </authorList>
    </citation>
    <scope>NUCLEOTIDE SEQUENCE [LARGE SCALE GENOMIC DNA]</scope>
    <source>
        <strain evidence="6">NBRC 112416</strain>
    </source>
</reference>
<dbReference type="InterPro" id="IPR011711">
    <property type="entry name" value="GntR_C"/>
</dbReference>
<evidence type="ECO:0000313" key="5">
    <source>
        <dbReference type="EMBL" id="GLQ57655.1"/>
    </source>
</evidence>
<dbReference type="InterPro" id="IPR036390">
    <property type="entry name" value="WH_DNA-bd_sf"/>
</dbReference>
<name>A0ABQ5WDT6_9HYPH</name>
<organism evidence="5 6">
    <name type="scientific">Devosia nitrariae</name>
    <dbReference type="NCBI Taxonomy" id="2071872"/>
    <lineage>
        <taxon>Bacteria</taxon>
        <taxon>Pseudomonadati</taxon>
        <taxon>Pseudomonadota</taxon>
        <taxon>Alphaproteobacteria</taxon>
        <taxon>Hyphomicrobiales</taxon>
        <taxon>Devosiaceae</taxon>
        <taxon>Devosia</taxon>
    </lineage>
</organism>
<accession>A0ABQ5WDT6</accession>
<sequence>MIVSGELPPGERLREVRICNQLGVSRTPVREAFRTLAAEGMVELLPNRSVVVAQLRSPDVEHLYQVVAALEALAGELACQRINEAEIAEIAAIHSDMVGCYERRERSAYLDLNHLIHRRVVEIASNPVLLATWESLLPRVERARAIANLEPSRWIAAVHEHSKMFAALAARDGALLARLTREHFMNGLKFVPTGDS</sequence>
<keyword evidence="2" id="KW-0238">DNA-binding</keyword>
<dbReference type="Gene3D" id="1.20.120.530">
    <property type="entry name" value="GntR ligand-binding domain-like"/>
    <property type="match status" value="1"/>
</dbReference>
<dbReference type="SUPFAM" id="SSF48008">
    <property type="entry name" value="GntR ligand-binding domain-like"/>
    <property type="match status" value="1"/>
</dbReference>
<dbReference type="PRINTS" id="PR00035">
    <property type="entry name" value="HTHGNTR"/>
</dbReference>
<dbReference type="PANTHER" id="PTHR43537">
    <property type="entry name" value="TRANSCRIPTIONAL REGULATOR, GNTR FAMILY"/>
    <property type="match status" value="1"/>
</dbReference>
<evidence type="ECO:0000256" key="2">
    <source>
        <dbReference type="ARBA" id="ARBA00023125"/>
    </source>
</evidence>
<keyword evidence="1" id="KW-0805">Transcription regulation</keyword>